<keyword evidence="3" id="KW-1185">Reference proteome</keyword>
<dbReference type="Gramene" id="Mp3g19630.1">
    <property type="protein sequence ID" value="Mp3g19630.1.cds1"/>
    <property type="gene ID" value="Mp3g19630"/>
</dbReference>
<dbReference type="AlphaFoldDB" id="A0A2R6WY54"/>
<evidence type="ECO:0000313" key="3">
    <source>
        <dbReference type="Proteomes" id="UP000244005"/>
    </source>
</evidence>
<name>A0A2R6WY54_MARPO</name>
<proteinExistence type="predicted"/>
<evidence type="ECO:0000256" key="1">
    <source>
        <dbReference type="SAM" id="SignalP"/>
    </source>
</evidence>
<gene>
    <name evidence="2" type="ORF">MARPO_0049s0071</name>
</gene>
<accession>A0A2R6WY54</accession>
<organism evidence="2 3">
    <name type="scientific">Marchantia polymorpha</name>
    <name type="common">Common liverwort</name>
    <name type="synonym">Marchantia aquatica</name>
    <dbReference type="NCBI Taxonomy" id="3197"/>
    <lineage>
        <taxon>Eukaryota</taxon>
        <taxon>Viridiplantae</taxon>
        <taxon>Streptophyta</taxon>
        <taxon>Embryophyta</taxon>
        <taxon>Marchantiophyta</taxon>
        <taxon>Marchantiopsida</taxon>
        <taxon>Marchantiidae</taxon>
        <taxon>Marchantiales</taxon>
        <taxon>Marchantiaceae</taxon>
        <taxon>Marchantia</taxon>
    </lineage>
</organism>
<keyword evidence="1" id="KW-0732">Signal</keyword>
<protein>
    <submittedName>
        <fullName evidence="2">Uncharacterized protein</fullName>
    </submittedName>
</protein>
<feature type="signal peptide" evidence="1">
    <location>
        <begin position="1"/>
        <end position="16"/>
    </location>
</feature>
<dbReference type="EMBL" id="KZ772721">
    <property type="protein sequence ID" value="PTQ38788.1"/>
    <property type="molecule type" value="Genomic_DNA"/>
</dbReference>
<evidence type="ECO:0000313" key="2">
    <source>
        <dbReference type="EMBL" id="PTQ38788.1"/>
    </source>
</evidence>
<feature type="chain" id="PRO_5015347596" evidence="1">
    <location>
        <begin position="17"/>
        <end position="106"/>
    </location>
</feature>
<dbReference type="Proteomes" id="UP000244005">
    <property type="component" value="Unassembled WGS sequence"/>
</dbReference>
<sequence length="106" mass="11969">MNDWLCFESLFTLVSANTLRCTVSVNGVLHHLHFKQPRGPVQSNSESPYVRSTGLAVVPENRNLREKKNAKVAFGGMEHLLLDDSSESRIQSNPECRIGVEFDVRR</sequence>
<reference evidence="3" key="1">
    <citation type="journal article" date="2017" name="Cell">
        <title>Insights into land plant evolution garnered from the Marchantia polymorpha genome.</title>
        <authorList>
            <person name="Bowman J.L."/>
            <person name="Kohchi T."/>
            <person name="Yamato K.T."/>
            <person name="Jenkins J."/>
            <person name="Shu S."/>
            <person name="Ishizaki K."/>
            <person name="Yamaoka S."/>
            <person name="Nishihama R."/>
            <person name="Nakamura Y."/>
            <person name="Berger F."/>
            <person name="Adam C."/>
            <person name="Aki S.S."/>
            <person name="Althoff F."/>
            <person name="Araki T."/>
            <person name="Arteaga-Vazquez M.A."/>
            <person name="Balasubrmanian S."/>
            <person name="Barry K."/>
            <person name="Bauer D."/>
            <person name="Boehm C.R."/>
            <person name="Briginshaw L."/>
            <person name="Caballero-Perez J."/>
            <person name="Catarino B."/>
            <person name="Chen F."/>
            <person name="Chiyoda S."/>
            <person name="Chovatia M."/>
            <person name="Davies K.M."/>
            <person name="Delmans M."/>
            <person name="Demura T."/>
            <person name="Dierschke T."/>
            <person name="Dolan L."/>
            <person name="Dorantes-Acosta A.E."/>
            <person name="Eklund D.M."/>
            <person name="Florent S.N."/>
            <person name="Flores-Sandoval E."/>
            <person name="Fujiyama A."/>
            <person name="Fukuzawa H."/>
            <person name="Galik B."/>
            <person name="Grimanelli D."/>
            <person name="Grimwood J."/>
            <person name="Grossniklaus U."/>
            <person name="Hamada T."/>
            <person name="Haseloff J."/>
            <person name="Hetherington A.J."/>
            <person name="Higo A."/>
            <person name="Hirakawa Y."/>
            <person name="Hundley H.N."/>
            <person name="Ikeda Y."/>
            <person name="Inoue K."/>
            <person name="Inoue S.I."/>
            <person name="Ishida S."/>
            <person name="Jia Q."/>
            <person name="Kakita M."/>
            <person name="Kanazawa T."/>
            <person name="Kawai Y."/>
            <person name="Kawashima T."/>
            <person name="Kennedy M."/>
            <person name="Kinose K."/>
            <person name="Kinoshita T."/>
            <person name="Kohara Y."/>
            <person name="Koide E."/>
            <person name="Komatsu K."/>
            <person name="Kopischke S."/>
            <person name="Kubo M."/>
            <person name="Kyozuka J."/>
            <person name="Lagercrantz U."/>
            <person name="Lin S.S."/>
            <person name="Lindquist E."/>
            <person name="Lipzen A.M."/>
            <person name="Lu C.W."/>
            <person name="De Luna E."/>
            <person name="Martienssen R.A."/>
            <person name="Minamino N."/>
            <person name="Mizutani M."/>
            <person name="Mizutani M."/>
            <person name="Mochizuki N."/>
            <person name="Monte I."/>
            <person name="Mosher R."/>
            <person name="Nagasaki H."/>
            <person name="Nakagami H."/>
            <person name="Naramoto S."/>
            <person name="Nishitani K."/>
            <person name="Ohtani M."/>
            <person name="Okamoto T."/>
            <person name="Okumura M."/>
            <person name="Phillips J."/>
            <person name="Pollak B."/>
            <person name="Reinders A."/>
            <person name="Rovekamp M."/>
            <person name="Sano R."/>
            <person name="Sawa S."/>
            <person name="Schmid M.W."/>
            <person name="Shirakawa M."/>
            <person name="Solano R."/>
            <person name="Spunde A."/>
            <person name="Suetsugu N."/>
            <person name="Sugano S."/>
            <person name="Sugiyama A."/>
            <person name="Sun R."/>
            <person name="Suzuki Y."/>
            <person name="Takenaka M."/>
            <person name="Takezawa D."/>
            <person name="Tomogane H."/>
            <person name="Tsuzuki M."/>
            <person name="Ueda T."/>
            <person name="Umeda M."/>
            <person name="Ward J.M."/>
            <person name="Watanabe Y."/>
            <person name="Yazaki K."/>
            <person name="Yokoyama R."/>
            <person name="Yoshitake Y."/>
            <person name="Yotsui I."/>
            <person name="Zachgo S."/>
            <person name="Schmutz J."/>
        </authorList>
    </citation>
    <scope>NUCLEOTIDE SEQUENCE [LARGE SCALE GENOMIC DNA]</scope>
    <source>
        <strain evidence="3">Tak-1</strain>
    </source>
</reference>